<sequence>MMGQQLQDDREENLERDKRIDREADAAEREKVDQLVAQLQAGLRQRKYKPPSIRMRKELPEIRPLAVCFGCGSDVHISHEEIKRELESQYPDVSIISLQFDPVSVNVGDPTTRNRWIVTLGRQNDCQTMIKGGVLLTGGERVTVRPLDDVMKEEHKAYKLHQYVQEAKTKVSLMKDDQPRKHQKSKHKGKPKKKKITVK</sequence>
<dbReference type="EMBL" id="CAHIKZ030000609">
    <property type="protein sequence ID" value="CAE1229156.1"/>
    <property type="molecule type" value="Genomic_DNA"/>
</dbReference>
<feature type="region of interest" description="Disordered" evidence="1">
    <location>
        <begin position="170"/>
        <end position="199"/>
    </location>
</feature>
<protein>
    <submittedName>
        <fullName evidence="2">Uncharacterized protein</fullName>
    </submittedName>
</protein>
<evidence type="ECO:0000256" key="1">
    <source>
        <dbReference type="SAM" id="MobiDB-lite"/>
    </source>
</evidence>
<proteinExistence type="predicted"/>
<dbReference type="OrthoDB" id="6076093at2759"/>
<evidence type="ECO:0000313" key="3">
    <source>
        <dbReference type="Proteomes" id="UP000597762"/>
    </source>
</evidence>
<accession>A0A812BC79</accession>
<dbReference type="PANTHER" id="PTHR37153">
    <property type="entry name" value="CHROMOSOME 19 C19ORF81 HOMOLOG"/>
    <property type="match status" value="1"/>
</dbReference>
<evidence type="ECO:0000313" key="2">
    <source>
        <dbReference type="EMBL" id="CAE1229156.1"/>
    </source>
</evidence>
<dbReference type="PANTHER" id="PTHR37153:SF1">
    <property type="entry name" value="HYPOTHETICAL LOC292874"/>
    <property type="match status" value="1"/>
</dbReference>
<feature type="compositionally biased region" description="Basic and acidic residues" evidence="1">
    <location>
        <begin position="13"/>
        <end position="31"/>
    </location>
</feature>
<keyword evidence="3" id="KW-1185">Reference proteome</keyword>
<dbReference type="AlphaFoldDB" id="A0A812BC79"/>
<dbReference type="Proteomes" id="UP000597762">
    <property type="component" value="Unassembled WGS sequence"/>
</dbReference>
<feature type="region of interest" description="Disordered" evidence="1">
    <location>
        <begin position="1"/>
        <end position="31"/>
    </location>
</feature>
<organism evidence="2 3">
    <name type="scientific">Acanthosepion pharaonis</name>
    <name type="common">Pharaoh cuttlefish</name>
    <name type="synonym">Sepia pharaonis</name>
    <dbReference type="NCBI Taxonomy" id="158019"/>
    <lineage>
        <taxon>Eukaryota</taxon>
        <taxon>Metazoa</taxon>
        <taxon>Spiralia</taxon>
        <taxon>Lophotrochozoa</taxon>
        <taxon>Mollusca</taxon>
        <taxon>Cephalopoda</taxon>
        <taxon>Coleoidea</taxon>
        <taxon>Decapodiformes</taxon>
        <taxon>Sepiida</taxon>
        <taxon>Sepiina</taxon>
        <taxon>Sepiidae</taxon>
        <taxon>Acanthosepion</taxon>
    </lineage>
</organism>
<name>A0A812BC79_ACAPH</name>
<dbReference type="InterPro" id="IPR031746">
    <property type="entry name" value="DUF4732"/>
</dbReference>
<feature type="compositionally biased region" description="Basic and acidic residues" evidence="1">
    <location>
        <begin position="170"/>
        <end position="180"/>
    </location>
</feature>
<comment type="caution">
    <text evidence="2">The sequence shown here is derived from an EMBL/GenBank/DDBJ whole genome shotgun (WGS) entry which is preliminary data.</text>
</comment>
<gene>
    <name evidence="2" type="ORF">SPHA_17156</name>
</gene>
<feature type="compositionally biased region" description="Basic residues" evidence="1">
    <location>
        <begin position="181"/>
        <end position="199"/>
    </location>
</feature>
<reference evidence="2" key="1">
    <citation type="submission" date="2021-01" db="EMBL/GenBank/DDBJ databases">
        <authorList>
            <person name="Li R."/>
            <person name="Bekaert M."/>
        </authorList>
    </citation>
    <scope>NUCLEOTIDE SEQUENCE</scope>
    <source>
        <strain evidence="2">Farmed</strain>
    </source>
</reference>